<dbReference type="PATRIC" id="fig|1233171.3.peg.3522"/>
<organism evidence="1 2">
    <name type="scientific">Paraclostridium bifermentans ATCC 638 = DSM 14991</name>
    <dbReference type="NCBI Taxonomy" id="1233171"/>
    <lineage>
        <taxon>Bacteria</taxon>
        <taxon>Bacillati</taxon>
        <taxon>Bacillota</taxon>
        <taxon>Clostridia</taxon>
        <taxon>Peptostreptococcales</taxon>
        <taxon>Peptostreptococcaceae</taxon>
        <taxon>Paraclostridium</taxon>
    </lineage>
</organism>
<sequence length="38" mass="4644">MVRNIYSELEFTERFVTDIEDLKGKIIKTYKFQVMMIL</sequence>
<gene>
    <name evidence="1" type="ORF">C672_3656</name>
</gene>
<dbReference type="EMBL" id="AVNC01000023">
    <property type="protein sequence ID" value="EQK39805.1"/>
    <property type="molecule type" value="Genomic_DNA"/>
</dbReference>
<accession>T4VFB3</accession>
<name>T4VFB3_PARBF</name>
<evidence type="ECO:0000313" key="2">
    <source>
        <dbReference type="Proteomes" id="UP000015688"/>
    </source>
</evidence>
<proteinExistence type="predicted"/>
<dbReference type="Proteomes" id="UP000015688">
    <property type="component" value="Unassembled WGS sequence"/>
</dbReference>
<comment type="caution">
    <text evidence="1">The sequence shown here is derived from an EMBL/GenBank/DDBJ whole genome shotgun (WGS) entry which is preliminary data.</text>
</comment>
<protein>
    <submittedName>
        <fullName evidence="1">Uncharacterized protein</fullName>
    </submittedName>
</protein>
<reference evidence="1 2" key="1">
    <citation type="submission" date="2013-06" db="EMBL/GenBank/DDBJ databases">
        <authorList>
            <person name="Walk S."/>
            <person name="Aronoff D."/>
            <person name="Young V.Y."/>
            <person name="Marsh J."/>
            <person name="Harrison L."/>
            <person name="Daugherty S.C."/>
            <person name="Shefchek K.A."/>
            <person name="Hine E.E."/>
            <person name="Tallon L.J."/>
            <person name="Sadzewicz L.K."/>
            <person name="Rasko D.A."/>
        </authorList>
    </citation>
    <scope>NUCLEOTIDE SEQUENCE [LARGE SCALE GENOMIC DNA]</scope>
    <source>
        <strain evidence="1 2">ATCC 638</strain>
    </source>
</reference>
<evidence type="ECO:0000313" key="1">
    <source>
        <dbReference type="EMBL" id="EQK39805.1"/>
    </source>
</evidence>
<dbReference type="AlphaFoldDB" id="T4VFB3"/>